<evidence type="ECO:0000256" key="5">
    <source>
        <dbReference type="ARBA" id="ARBA00022643"/>
    </source>
</evidence>
<dbReference type="PANTHER" id="PTHR42917">
    <property type="entry name" value="2,4-DIENOYL-COA REDUCTASE"/>
    <property type="match status" value="1"/>
</dbReference>
<name>A0ABT7UP60_9FIRM</name>
<reference evidence="12 13" key="2">
    <citation type="submission" date="2023-06" db="EMBL/GenBank/DDBJ databases">
        <title>Identification and characterization of horizontal gene transfer across gut microbiota members of farm animals based on homology search.</title>
        <authorList>
            <person name="Schwarzerova J."/>
            <person name="Nykrynova M."/>
            <person name="Jureckova K."/>
            <person name="Cejkova D."/>
            <person name="Rychlik I."/>
        </authorList>
    </citation>
    <scope>NUCLEOTIDE SEQUENCE [LARGE SCALE GENOMIC DNA]</scope>
    <source>
        <strain evidence="12 13">ET340</strain>
    </source>
</reference>
<evidence type="ECO:0000256" key="7">
    <source>
        <dbReference type="ARBA" id="ARBA00023002"/>
    </source>
</evidence>
<dbReference type="InterPro" id="IPR023753">
    <property type="entry name" value="FAD/NAD-binding_dom"/>
</dbReference>
<dbReference type="InterPro" id="IPR001155">
    <property type="entry name" value="OxRdtase_FMN_N"/>
</dbReference>
<dbReference type="EMBL" id="JAUDCL010000006">
    <property type="protein sequence ID" value="MDM8200669.1"/>
    <property type="molecule type" value="Genomic_DNA"/>
</dbReference>
<evidence type="ECO:0000259" key="11">
    <source>
        <dbReference type="Pfam" id="PF07992"/>
    </source>
</evidence>
<reference evidence="12 13" key="3">
    <citation type="submission" date="2023-06" db="EMBL/GenBank/DDBJ databases">
        <authorList>
            <person name="Zeman M."/>
            <person name="Kubasova T."/>
            <person name="Jahodarova E."/>
            <person name="Nykrynova M."/>
            <person name="Rychlik I."/>
        </authorList>
    </citation>
    <scope>NUCLEOTIDE SEQUENCE [LARGE SCALE GENOMIC DNA]</scope>
    <source>
        <strain evidence="12 13">ET340</strain>
    </source>
</reference>
<dbReference type="InterPro" id="IPR013785">
    <property type="entry name" value="Aldolase_TIM"/>
</dbReference>
<proteinExistence type="inferred from homology"/>
<dbReference type="InterPro" id="IPR051793">
    <property type="entry name" value="NADH:flavin_oxidoreductase"/>
</dbReference>
<feature type="domain" description="NADH:flavin oxidoreductase/NADH oxidase N-terminal" evidence="10">
    <location>
        <begin position="5"/>
        <end position="329"/>
    </location>
</feature>
<dbReference type="CDD" id="cd02803">
    <property type="entry name" value="OYE_like_FMN_family"/>
    <property type="match status" value="1"/>
</dbReference>
<keyword evidence="8" id="KW-0408">Iron</keyword>
<evidence type="ECO:0000256" key="8">
    <source>
        <dbReference type="ARBA" id="ARBA00023004"/>
    </source>
</evidence>
<keyword evidence="5" id="KW-0288">FMN</keyword>
<dbReference type="PRINTS" id="PR00368">
    <property type="entry name" value="FADPNR"/>
</dbReference>
<dbReference type="Gene3D" id="3.50.50.60">
    <property type="entry name" value="FAD/NAD(P)-binding domain"/>
    <property type="match status" value="1"/>
</dbReference>
<comment type="cofactor">
    <cofactor evidence="1">
        <name>FMN</name>
        <dbReference type="ChEBI" id="CHEBI:58210"/>
    </cofactor>
</comment>
<dbReference type="Pfam" id="PF00724">
    <property type="entry name" value="Oxidored_FMN"/>
    <property type="match status" value="1"/>
</dbReference>
<accession>A0ABT7UP60</accession>
<dbReference type="Proteomes" id="UP001529380">
    <property type="component" value="Unassembled WGS sequence"/>
</dbReference>
<protein>
    <submittedName>
        <fullName evidence="12">FAD-dependent oxidoreductase</fullName>
    </submittedName>
</protein>
<evidence type="ECO:0000256" key="9">
    <source>
        <dbReference type="ARBA" id="ARBA00023014"/>
    </source>
</evidence>
<gene>
    <name evidence="12" type="ORF">QUW08_05080</name>
</gene>
<keyword evidence="6" id="KW-0479">Metal-binding</keyword>
<sequence>MYDTLFSPFRVRGMELKNRIVLPAMGTKFAGDDKMVNDQLIDYHVARVKGGTGLSIVEVSSVHTPSAPKRFLSISEDCYIPGLKRLTDAIHAAGGKAGIQLWQGGLAAAGMDKTVQVLIPSDMGPIPGITREQMAQVVECFGKAAARAAKAGFDCVEFHCAHNYLPHSFLSGGINHRTDEYGGIFENRARFPLECIRAIRANLPEEMPLLMRIDAHDDYLPGGLTLEEVVEFCRLAAQEGVDVLDVSRGNILTAGLKFEVPPIDLPRGFNIDNAARIRKETGLPTIGVGRINEPEMAEKILEEGKVDLVVIGRAQLADPEFCNKCREGRLEDIDYCVGCNQGCYDGFAAPSVPHITCLRNPALGRERECALHPTAHPRTVLIAGGGVAGMEAAITLKQLGHHPILCEATGELGGQFLLAGKAPRKQEMETAARAMGEKARRLGVEIRLNTPVTPELIEAIKPDAVFNCIGAEPLVPDIPGSDLPCVADSHDVLGGRVQPAGNVVVVGGGLVGMETAEYLAQRGCKVTDLEMGPEYCADMGIPRKICVTESIHASGINPVTKVRVTAIEPGRVLGESEGKPVEFACDWAVIAIGARSRNGQELEQASARVGAQYRVLGDAFKARRALNATREAFDAALALDKED</sequence>
<dbReference type="InterPro" id="IPR036188">
    <property type="entry name" value="FAD/NAD-bd_sf"/>
</dbReference>
<evidence type="ECO:0000256" key="1">
    <source>
        <dbReference type="ARBA" id="ARBA00001917"/>
    </source>
</evidence>
<comment type="caution">
    <text evidence="12">The sequence shown here is derived from an EMBL/GenBank/DDBJ whole genome shotgun (WGS) entry which is preliminary data.</text>
</comment>
<comment type="cofactor">
    <cofactor evidence="2">
        <name>[4Fe-4S] cluster</name>
        <dbReference type="ChEBI" id="CHEBI:49883"/>
    </cofactor>
</comment>
<dbReference type="RefSeq" id="WP_289599392.1">
    <property type="nucleotide sequence ID" value="NZ_JAUDCL010000006.1"/>
</dbReference>
<evidence type="ECO:0000313" key="13">
    <source>
        <dbReference type="Proteomes" id="UP001529380"/>
    </source>
</evidence>
<evidence type="ECO:0000256" key="4">
    <source>
        <dbReference type="ARBA" id="ARBA00022630"/>
    </source>
</evidence>
<keyword evidence="4" id="KW-0285">Flavoprotein</keyword>
<dbReference type="Pfam" id="PF07992">
    <property type="entry name" value="Pyr_redox_2"/>
    <property type="match status" value="1"/>
</dbReference>
<evidence type="ECO:0000259" key="10">
    <source>
        <dbReference type="Pfam" id="PF00724"/>
    </source>
</evidence>
<evidence type="ECO:0000256" key="3">
    <source>
        <dbReference type="ARBA" id="ARBA00011048"/>
    </source>
</evidence>
<dbReference type="SUPFAM" id="SSF51905">
    <property type="entry name" value="FAD/NAD(P)-binding domain"/>
    <property type="match status" value="1"/>
</dbReference>
<keyword evidence="13" id="KW-1185">Reference proteome</keyword>
<reference evidence="13" key="1">
    <citation type="submission" date="2023-06" db="EMBL/GenBank/DDBJ databases">
        <title>Identification and characterization of horizontal gene transfer across gut microbiota members of farm animals based on homology search.</title>
        <authorList>
            <person name="Zeman M."/>
            <person name="Kubasova T."/>
            <person name="Jahodarova E."/>
            <person name="Nykrynova M."/>
            <person name="Rychlik I."/>
        </authorList>
    </citation>
    <scope>NUCLEOTIDE SEQUENCE [LARGE SCALE GENOMIC DNA]</scope>
    <source>
        <strain evidence="13">ET340</strain>
    </source>
</reference>
<dbReference type="Gene3D" id="3.20.20.70">
    <property type="entry name" value="Aldolase class I"/>
    <property type="match status" value="1"/>
</dbReference>
<keyword evidence="9" id="KW-0411">Iron-sulfur</keyword>
<evidence type="ECO:0000256" key="6">
    <source>
        <dbReference type="ARBA" id="ARBA00022723"/>
    </source>
</evidence>
<dbReference type="Gene3D" id="3.40.50.720">
    <property type="entry name" value="NAD(P)-binding Rossmann-like Domain"/>
    <property type="match status" value="1"/>
</dbReference>
<evidence type="ECO:0000256" key="2">
    <source>
        <dbReference type="ARBA" id="ARBA00001966"/>
    </source>
</evidence>
<keyword evidence="7" id="KW-0560">Oxidoreductase</keyword>
<feature type="domain" description="FAD/NAD(P)-binding" evidence="11">
    <location>
        <begin position="379"/>
        <end position="605"/>
    </location>
</feature>
<evidence type="ECO:0000313" key="12">
    <source>
        <dbReference type="EMBL" id="MDM8200669.1"/>
    </source>
</evidence>
<dbReference type="SUPFAM" id="SSF51395">
    <property type="entry name" value="FMN-linked oxidoreductases"/>
    <property type="match status" value="1"/>
</dbReference>
<comment type="similarity">
    <text evidence="3">In the N-terminal section; belongs to the NADH:flavin oxidoreductase/NADH oxidase family.</text>
</comment>
<dbReference type="PANTHER" id="PTHR42917:SF2">
    <property type="entry name" value="2,4-DIENOYL-COA REDUCTASE [(2E)-ENOYL-COA-PRODUCING]"/>
    <property type="match status" value="1"/>
</dbReference>
<organism evidence="12 13">
    <name type="scientific">Allofournierella massiliensis</name>
    <dbReference type="NCBI Taxonomy" id="1650663"/>
    <lineage>
        <taxon>Bacteria</taxon>
        <taxon>Bacillati</taxon>
        <taxon>Bacillota</taxon>
        <taxon>Clostridia</taxon>
        <taxon>Eubacteriales</taxon>
        <taxon>Oscillospiraceae</taxon>
        <taxon>Allofournierella</taxon>
    </lineage>
</organism>